<protein>
    <recommendedName>
        <fullName evidence="4">Lipoprotein</fullName>
    </recommendedName>
</protein>
<dbReference type="AlphaFoldDB" id="A0A1M6C0C4"/>
<dbReference type="RefSeq" id="WP_143157783.1">
    <property type="nucleotide sequence ID" value="NZ_FQYR01000002.1"/>
</dbReference>
<organism evidence="2 3">
    <name type="scientific">Rubritalea squalenifaciens DSM 18772</name>
    <dbReference type="NCBI Taxonomy" id="1123071"/>
    <lineage>
        <taxon>Bacteria</taxon>
        <taxon>Pseudomonadati</taxon>
        <taxon>Verrucomicrobiota</taxon>
        <taxon>Verrucomicrobiia</taxon>
        <taxon>Verrucomicrobiales</taxon>
        <taxon>Rubritaleaceae</taxon>
        <taxon>Rubritalea</taxon>
    </lineage>
</organism>
<dbReference type="Proteomes" id="UP000184510">
    <property type="component" value="Unassembled WGS sequence"/>
</dbReference>
<feature type="signal peptide" evidence="1">
    <location>
        <begin position="1"/>
        <end position="24"/>
    </location>
</feature>
<accession>A0A1M6C0C4</accession>
<dbReference type="InParanoid" id="A0A1M6C0C4"/>
<evidence type="ECO:0000313" key="2">
    <source>
        <dbReference type="EMBL" id="SHI54353.1"/>
    </source>
</evidence>
<dbReference type="EMBL" id="FQYR01000002">
    <property type="protein sequence ID" value="SHI54353.1"/>
    <property type="molecule type" value="Genomic_DNA"/>
</dbReference>
<sequence>MKTILKHARSLGMLIAALAFTSCADTAPNTESCRIHKVPTQQKKGFLRNDLFKSTSMNKDERDFMIIFPPTGSSQCYNLITSRTQKGVYTHPVQFPWCPRCQAEHDSNKAKFDKLTPSQRAAAREEGLKKINSILGRSLDMEAPDLDLPPPPKDL</sequence>
<keyword evidence="3" id="KW-1185">Reference proteome</keyword>
<proteinExistence type="predicted"/>
<evidence type="ECO:0000256" key="1">
    <source>
        <dbReference type="SAM" id="SignalP"/>
    </source>
</evidence>
<evidence type="ECO:0008006" key="4">
    <source>
        <dbReference type="Google" id="ProtNLM"/>
    </source>
</evidence>
<name>A0A1M6C0C4_9BACT</name>
<gene>
    <name evidence="2" type="ORF">SAMN02745181_0353</name>
</gene>
<dbReference type="STRING" id="1123071.SAMN02745181_0353"/>
<keyword evidence="1" id="KW-0732">Signal</keyword>
<dbReference type="PROSITE" id="PS51257">
    <property type="entry name" value="PROKAR_LIPOPROTEIN"/>
    <property type="match status" value="1"/>
</dbReference>
<evidence type="ECO:0000313" key="3">
    <source>
        <dbReference type="Proteomes" id="UP000184510"/>
    </source>
</evidence>
<reference evidence="2 3" key="1">
    <citation type="submission" date="2016-11" db="EMBL/GenBank/DDBJ databases">
        <authorList>
            <person name="Jaros S."/>
            <person name="Januszkiewicz K."/>
            <person name="Wedrychowicz H."/>
        </authorList>
    </citation>
    <scope>NUCLEOTIDE SEQUENCE [LARGE SCALE GENOMIC DNA]</scope>
    <source>
        <strain evidence="2 3">DSM 18772</strain>
    </source>
</reference>
<feature type="chain" id="PRO_5012567741" description="Lipoprotein" evidence="1">
    <location>
        <begin position="25"/>
        <end position="155"/>
    </location>
</feature>